<name>A0A1G1THG6_9BACT</name>
<evidence type="ECO:0000256" key="1">
    <source>
        <dbReference type="SAM" id="Phobius"/>
    </source>
</evidence>
<sequence>MVRLFSGLAFTSPPALTPSLPDPAKQAKAARLQTVDALRGGALLGILVVHCSRWFAPDALPSQLYATHAAGYLNGLVTGKVELLFVDKFYALFSFLFGLSFSLMISRSHVAPAAFFRRFLRRLCILGAIGLLHYLHWRGDILLIYAVLGALLLLFNRFSNGVVLAFALVLALNLPVRSLQAYRAWTAPPPTAQPAARAPNPQAQATYRTLAHGSYAATVWANAHSFGDALDFQFGSGRIFQTLGFFLLGLYTGRRRLFERLESARGAFWWFVGGALLLLVATKLLALAMGRAHEGAQLSGPLAGALLAVVRDLGNVATTGFYIAGLALLFQSRPGRWVATPLALVGRMALTNYLLQTLIGSLVFFGYGLGLLRTSELWLACLLSLPIFLLQVGASAYWLKHFTYGPVEWLWRSLTLGERQSLRLKAKTA</sequence>
<dbReference type="InterPro" id="IPR007349">
    <property type="entry name" value="DUF418"/>
</dbReference>
<feature type="transmembrane region" description="Helical" evidence="1">
    <location>
        <begin position="350"/>
        <end position="371"/>
    </location>
</feature>
<dbReference type="PANTHER" id="PTHR30590:SF2">
    <property type="entry name" value="INNER MEMBRANE PROTEIN"/>
    <property type="match status" value="1"/>
</dbReference>
<keyword evidence="1" id="KW-1133">Transmembrane helix</keyword>
<comment type="caution">
    <text evidence="3">The sequence shown here is derived from an EMBL/GenBank/DDBJ whole genome shotgun (WGS) entry which is preliminary data.</text>
</comment>
<feature type="transmembrane region" description="Helical" evidence="1">
    <location>
        <begin position="267"/>
        <end position="290"/>
    </location>
</feature>
<protein>
    <recommendedName>
        <fullName evidence="2">DUF418 domain-containing protein</fullName>
    </recommendedName>
</protein>
<dbReference type="Pfam" id="PF04235">
    <property type="entry name" value="DUF418"/>
    <property type="match status" value="1"/>
</dbReference>
<feature type="transmembrane region" description="Helical" evidence="1">
    <location>
        <begin position="302"/>
        <end position="330"/>
    </location>
</feature>
<proteinExistence type="predicted"/>
<dbReference type="Proteomes" id="UP000177506">
    <property type="component" value="Unassembled WGS sequence"/>
</dbReference>
<dbReference type="AlphaFoldDB" id="A0A1G1THG6"/>
<evidence type="ECO:0000313" key="4">
    <source>
        <dbReference type="Proteomes" id="UP000177506"/>
    </source>
</evidence>
<feature type="transmembrane region" description="Helical" evidence="1">
    <location>
        <begin position="119"/>
        <end position="137"/>
    </location>
</feature>
<feature type="transmembrane region" description="Helical" evidence="1">
    <location>
        <begin position="377"/>
        <end position="399"/>
    </location>
</feature>
<reference evidence="3 4" key="1">
    <citation type="submission" date="2016-08" db="EMBL/GenBank/DDBJ databases">
        <title>Hymenobacter coccineus sp. nov., Hymenobacter lapidarius sp. nov. and Hymenobacter glacialis sp. nov., isolated from Antarctic soil.</title>
        <authorList>
            <person name="Sedlacek I."/>
            <person name="Kralova S."/>
            <person name="Kyrova K."/>
            <person name="Maslanova I."/>
            <person name="Stankova E."/>
            <person name="Vrbovska V."/>
            <person name="Nemec M."/>
            <person name="Bartak M."/>
            <person name="Svec P."/>
            <person name="Busse H.-J."/>
            <person name="Pantucek R."/>
        </authorList>
    </citation>
    <scope>NUCLEOTIDE SEQUENCE [LARGE SCALE GENOMIC DNA]</scope>
    <source>
        <strain evidence="3 4">CCM 8649</strain>
    </source>
</reference>
<dbReference type="InterPro" id="IPR052529">
    <property type="entry name" value="Bact_Transport_Assoc"/>
</dbReference>
<feature type="transmembrane region" description="Helical" evidence="1">
    <location>
        <begin position="143"/>
        <end position="174"/>
    </location>
</feature>
<evidence type="ECO:0000259" key="2">
    <source>
        <dbReference type="Pfam" id="PF04235"/>
    </source>
</evidence>
<keyword evidence="1" id="KW-0812">Transmembrane</keyword>
<keyword evidence="1" id="KW-0472">Membrane</keyword>
<gene>
    <name evidence="3" type="ORF">BEN49_07010</name>
</gene>
<dbReference type="EMBL" id="MDZA01000166">
    <property type="protein sequence ID" value="OGX90322.1"/>
    <property type="molecule type" value="Genomic_DNA"/>
</dbReference>
<accession>A0A1G1THG6</accession>
<dbReference type="PANTHER" id="PTHR30590">
    <property type="entry name" value="INNER MEMBRANE PROTEIN"/>
    <property type="match status" value="1"/>
</dbReference>
<evidence type="ECO:0000313" key="3">
    <source>
        <dbReference type="EMBL" id="OGX90322.1"/>
    </source>
</evidence>
<organism evidence="3 4">
    <name type="scientific">Hymenobacter coccineus</name>
    <dbReference type="NCBI Taxonomy" id="1908235"/>
    <lineage>
        <taxon>Bacteria</taxon>
        <taxon>Pseudomonadati</taxon>
        <taxon>Bacteroidota</taxon>
        <taxon>Cytophagia</taxon>
        <taxon>Cytophagales</taxon>
        <taxon>Hymenobacteraceae</taxon>
        <taxon>Hymenobacter</taxon>
    </lineage>
</organism>
<feature type="transmembrane region" description="Helical" evidence="1">
    <location>
        <begin position="89"/>
        <end position="107"/>
    </location>
</feature>
<feature type="domain" description="DUF418" evidence="2">
    <location>
        <begin position="253"/>
        <end position="417"/>
    </location>
</feature>
<keyword evidence="4" id="KW-1185">Reference proteome</keyword>